<keyword evidence="9" id="KW-1185">Reference proteome</keyword>
<dbReference type="FunFam" id="2.40.10.10:FF:000038">
    <property type="entry name" value="Serine protease"/>
    <property type="match status" value="1"/>
</dbReference>
<dbReference type="InterPro" id="IPR043504">
    <property type="entry name" value="Peptidase_S1_PA_chymotrypsin"/>
</dbReference>
<feature type="region of interest" description="Disordered" evidence="6">
    <location>
        <begin position="89"/>
        <end position="129"/>
    </location>
</feature>
<dbReference type="Pfam" id="PF00089">
    <property type="entry name" value="Trypsin"/>
    <property type="match status" value="1"/>
</dbReference>
<gene>
    <name evidence="8" type="ORF">LNINA_LOCUS13262</name>
</gene>
<evidence type="ECO:0000313" key="9">
    <source>
        <dbReference type="Proteomes" id="UP001497472"/>
    </source>
</evidence>
<comment type="subcellular location">
    <subcellularLocation>
        <location evidence="1">Secreted</location>
    </subcellularLocation>
</comment>
<name>A0AAV1K1V8_9NEOP</name>
<dbReference type="GO" id="GO:0006508">
    <property type="term" value="P:proteolysis"/>
    <property type="evidence" value="ECO:0007669"/>
    <property type="project" value="InterPro"/>
</dbReference>
<evidence type="ECO:0000313" key="8">
    <source>
        <dbReference type="EMBL" id="CAK1554340.1"/>
    </source>
</evidence>
<comment type="caution">
    <text evidence="8">The sequence shown here is derived from an EMBL/GenBank/DDBJ whole genome shotgun (WGS) entry which is preliminary data.</text>
</comment>
<dbReference type="AlphaFoldDB" id="A0AAV1K1V8"/>
<dbReference type="GO" id="GO:0004252">
    <property type="term" value="F:serine-type endopeptidase activity"/>
    <property type="evidence" value="ECO:0007669"/>
    <property type="project" value="InterPro"/>
</dbReference>
<dbReference type="PANTHER" id="PTHR24258">
    <property type="entry name" value="SERINE PROTEASE-RELATED"/>
    <property type="match status" value="1"/>
</dbReference>
<dbReference type="GO" id="GO:0005576">
    <property type="term" value="C:extracellular region"/>
    <property type="evidence" value="ECO:0007669"/>
    <property type="project" value="UniProtKB-SubCell"/>
</dbReference>
<keyword evidence="2" id="KW-0964">Secreted</keyword>
<dbReference type="Proteomes" id="UP001497472">
    <property type="component" value="Unassembled WGS sequence"/>
</dbReference>
<keyword evidence="3" id="KW-1015">Disulfide bond</keyword>
<dbReference type="PANTHER" id="PTHR24258:SF129">
    <property type="entry name" value="LP15124P-RELATED"/>
    <property type="match status" value="1"/>
</dbReference>
<dbReference type="EMBL" id="CAVLEF010000278">
    <property type="protein sequence ID" value="CAK1554340.1"/>
    <property type="molecule type" value="Genomic_DNA"/>
</dbReference>
<dbReference type="InterPro" id="IPR001314">
    <property type="entry name" value="Peptidase_S1A"/>
</dbReference>
<dbReference type="PROSITE" id="PS50240">
    <property type="entry name" value="TRYPSIN_DOM"/>
    <property type="match status" value="1"/>
</dbReference>
<evidence type="ECO:0000256" key="5">
    <source>
        <dbReference type="ARBA" id="ARBA00076468"/>
    </source>
</evidence>
<protein>
    <recommendedName>
        <fullName evidence="4">Phenoloxidase-activating factor 2</fullName>
    </recommendedName>
    <alternativeName>
        <fullName evidence="5">Prophenoloxidase-activating factor II</fullName>
    </alternativeName>
</protein>
<dbReference type="InterPro" id="IPR041515">
    <property type="entry name" value="PPAF-2-like_Clip"/>
</dbReference>
<evidence type="ECO:0000256" key="1">
    <source>
        <dbReference type="ARBA" id="ARBA00004613"/>
    </source>
</evidence>
<reference evidence="8 9" key="1">
    <citation type="submission" date="2023-11" db="EMBL/GenBank/DDBJ databases">
        <authorList>
            <person name="Okamura Y."/>
        </authorList>
    </citation>
    <scope>NUCLEOTIDE SEQUENCE [LARGE SCALE GENOMIC DNA]</scope>
</reference>
<evidence type="ECO:0000256" key="6">
    <source>
        <dbReference type="SAM" id="MobiDB-lite"/>
    </source>
</evidence>
<accession>A0AAV1K1V8</accession>
<dbReference type="InterPro" id="IPR009003">
    <property type="entry name" value="Peptidase_S1_PA"/>
</dbReference>
<dbReference type="Gene3D" id="2.40.10.10">
    <property type="entry name" value="Trypsin-like serine proteases"/>
    <property type="match status" value="1"/>
</dbReference>
<feature type="compositionally biased region" description="Pro residues" evidence="6">
    <location>
        <begin position="179"/>
        <end position="189"/>
    </location>
</feature>
<evidence type="ECO:0000259" key="7">
    <source>
        <dbReference type="PROSITE" id="PS50240"/>
    </source>
</evidence>
<dbReference type="SUPFAM" id="SSF50494">
    <property type="entry name" value="Trypsin-like serine proteases"/>
    <property type="match status" value="1"/>
</dbReference>
<dbReference type="SMART" id="SM00020">
    <property type="entry name" value="Tryp_SPc"/>
    <property type="match status" value="1"/>
</dbReference>
<feature type="compositionally biased region" description="Basic residues" evidence="6">
    <location>
        <begin position="736"/>
        <end position="746"/>
    </location>
</feature>
<proteinExistence type="predicted"/>
<evidence type="ECO:0000256" key="4">
    <source>
        <dbReference type="ARBA" id="ARBA00068096"/>
    </source>
</evidence>
<organism evidence="8 9">
    <name type="scientific">Leptosia nina</name>
    <dbReference type="NCBI Taxonomy" id="320188"/>
    <lineage>
        <taxon>Eukaryota</taxon>
        <taxon>Metazoa</taxon>
        <taxon>Ecdysozoa</taxon>
        <taxon>Arthropoda</taxon>
        <taxon>Hexapoda</taxon>
        <taxon>Insecta</taxon>
        <taxon>Pterygota</taxon>
        <taxon>Neoptera</taxon>
        <taxon>Endopterygota</taxon>
        <taxon>Lepidoptera</taxon>
        <taxon>Glossata</taxon>
        <taxon>Ditrysia</taxon>
        <taxon>Papilionoidea</taxon>
        <taxon>Pieridae</taxon>
        <taxon>Pierinae</taxon>
        <taxon>Leptosia</taxon>
    </lineage>
</organism>
<dbReference type="CDD" id="cd00190">
    <property type="entry name" value="Tryp_SPc"/>
    <property type="match status" value="1"/>
</dbReference>
<evidence type="ECO:0000256" key="2">
    <source>
        <dbReference type="ARBA" id="ARBA00022525"/>
    </source>
</evidence>
<dbReference type="InterPro" id="IPR001254">
    <property type="entry name" value="Trypsin_dom"/>
</dbReference>
<feature type="region of interest" description="Disordered" evidence="6">
    <location>
        <begin position="728"/>
        <end position="752"/>
    </location>
</feature>
<dbReference type="Pfam" id="PF18322">
    <property type="entry name" value="CLIP_1"/>
    <property type="match status" value="1"/>
</dbReference>
<feature type="domain" description="Peptidase S1" evidence="7">
    <location>
        <begin position="208"/>
        <end position="464"/>
    </location>
</feature>
<dbReference type="PRINTS" id="PR00722">
    <property type="entry name" value="CHYMOTRYPSIN"/>
</dbReference>
<evidence type="ECO:0000256" key="3">
    <source>
        <dbReference type="ARBA" id="ARBA00023157"/>
    </source>
</evidence>
<feature type="region of interest" description="Disordered" evidence="6">
    <location>
        <begin position="175"/>
        <end position="199"/>
    </location>
</feature>
<sequence length="963" mass="108931">MQLFMRKRTQICQGQPGRVHGQPCSLWTFELRKTQRKIQVTAFEIGRDAFVFISLTKMIRFLVFIAVLSLAGCQDKSGDLDAVIKQIFGDPPTPNNPTASTPNLKPSTLVPPVQPQDTDKQTPCTTDDGKSGECVRYYLCNTNNSIITDGVGIIDIRVQDGPCPSYLDVCCSTPDTRPPDNPITPPPPTEPKREGCGWRNPDGVGFRITGDKDGEAKFGEFPWMVAILKIEPVNSDDPNGRKLNVYVGGGSLIHPSVVLTAAHYVATSKQFAVRVGEWDTQTTKEIYPYQDRNVAEIAVHKDFNKNNLFYDIALLLLSSPVDLAPNVGVVCLPPPRERAIAGTQCFASGWGKDKFSKEGRYQVILKKLEVPVVDRRQCQAALRKTRLGNFFELHTSFMCAGGEPGKDTCKGDGGSPLVCPVPYEKDRFVQNGIVAWGIGCGQDGTPGVYVDVGNLREWIDNQVKDDIFDQPVNMMSAKKIPHEKVGAEEKSTTEADPWAPFDFSKFDEILAKAADNTDNNRVKRRAKNTRRFNTLSGPAVRERPNHYIYPEPVKDRILEFTTSTKKPGILPETMNPGVIFRVRMSDAILRIKQRMYEDPERHIEADIIYTNLIKKVVMDEITKFHNLLLMYKTDKSIKEHLGECGGRIYKFISYMTIKVHIYCLFDALWIDGNPYVIGDEYSVSPVEVPPMLQCDAAECNSVVFVDSITEPKDYINATTTDVPIARRAPGWDTQQAKRKKKRKRLPKPNYDTYEPPAKEYESTFVEMPKDLYQAHLRPGVIFRIHMSEAILKMQYRNYGEDKDESVIEADVEYLRLTRKVINDEITKFEDLKWLIGWFNNRSELIQEHVCNTRYYAVGIPPTMFTHSEEYMKRMCLFDNVYIDHIPYVIGEDGSLLASVAPPVLHCDAATCTSVPFIDSVMFDERFARSNVRTVTRCQASCRGHCRNDPDCLKRCSDRCMRAE</sequence>